<evidence type="ECO:0000313" key="2">
    <source>
        <dbReference type="EMBL" id="AGM26565.1"/>
    </source>
</evidence>
<name>R4UKA3_9MOLU</name>
<dbReference type="PATRIC" id="fig|1276229.3.peg.969"/>
<dbReference type="InterPro" id="IPR054816">
    <property type="entry name" value="Lipoprotein_mollicutes-type_CS"/>
</dbReference>
<protein>
    <submittedName>
        <fullName evidence="2">Lipolytic enzyme, GDSL family</fullName>
    </submittedName>
</protein>
<dbReference type="GO" id="GO:0016788">
    <property type="term" value="F:hydrolase activity, acting on ester bonds"/>
    <property type="evidence" value="ECO:0007669"/>
    <property type="project" value="InterPro"/>
</dbReference>
<dbReference type="EMBL" id="CP005078">
    <property type="protein sequence ID" value="AGM26565.1"/>
    <property type="molecule type" value="Genomic_DNA"/>
</dbReference>
<proteinExistence type="predicted"/>
<dbReference type="Proteomes" id="UP000013963">
    <property type="component" value="Chromosome"/>
</dbReference>
<dbReference type="InterPro" id="IPR051058">
    <property type="entry name" value="GDSL_Est/Lipase"/>
</dbReference>
<dbReference type="OrthoDB" id="390278at2"/>
<keyword evidence="1" id="KW-0378">Hydrolase</keyword>
<dbReference type="Pfam" id="PF00657">
    <property type="entry name" value="Lipase_GDSL"/>
    <property type="match status" value="1"/>
</dbReference>
<organism evidence="2 3">
    <name type="scientific">Spiroplasma syrphidicola EA-1</name>
    <dbReference type="NCBI Taxonomy" id="1276229"/>
    <lineage>
        <taxon>Bacteria</taxon>
        <taxon>Bacillati</taxon>
        <taxon>Mycoplasmatota</taxon>
        <taxon>Mollicutes</taxon>
        <taxon>Entomoplasmatales</taxon>
        <taxon>Spiroplasmataceae</taxon>
        <taxon>Spiroplasma</taxon>
    </lineage>
</organism>
<dbReference type="InterPro" id="IPR001087">
    <property type="entry name" value="GDSL"/>
</dbReference>
<dbReference type="STRING" id="1276229.SSYRP_v1c09780"/>
<dbReference type="AlphaFoldDB" id="R4UKA3"/>
<sequence length="381" mass="42574">MRKLLSFLGAMVITTSTTTSIISCSIPQGEGIDLNKDLDLIGKNLDKSKAIDDRVAGNFFSNYYILGDSLSDSHGIENVVHEKTNLTVKMTGNYKNGSFTNGETAGVLLGDKLGFGTEIRDSDVQYFNNYTNPRRNYAVGGATSAKMAGAMGMIVNSVSIEEQAKYLVQQHQLFSDELIFIEIGGNDMMAMLNDNLSNVQQTKILDQMLVNLRNTFFTLTNNGARHILFMNTPDVEYIPLYNATYKPELPAAEREKEKQLVHEKANLLGEKINYETKKIIDTVNQYYPNSIKMYDLFSNTKSLLDTFGEGQGYNTTNPVTRLDESALIDKIFAGGNLDSPFAEGMTTADFDNHFFFDDVHPTANVHKYVSEELAKIVKEWE</sequence>
<dbReference type="NCBIfam" id="NF038029">
    <property type="entry name" value="LP_plasma"/>
    <property type="match status" value="1"/>
</dbReference>
<gene>
    <name evidence="2" type="ORF">SSYRP_v1c09780</name>
</gene>
<dbReference type="PANTHER" id="PTHR45648">
    <property type="entry name" value="GDSL LIPASE/ACYLHYDROLASE FAMILY PROTEIN (AFU_ORTHOLOGUE AFUA_4G14700)"/>
    <property type="match status" value="1"/>
</dbReference>
<dbReference type="Gene3D" id="3.40.50.1110">
    <property type="entry name" value="SGNH hydrolase"/>
    <property type="match status" value="1"/>
</dbReference>
<dbReference type="InterPro" id="IPR036514">
    <property type="entry name" value="SGNH_hydro_sf"/>
</dbReference>
<dbReference type="SUPFAM" id="SSF52266">
    <property type="entry name" value="SGNH hydrolase"/>
    <property type="match status" value="1"/>
</dbReference>
<dbReference type="PROSITE" id="PS51257">
    <property type="entry name" value="PROKAR_LIPOPROTEIN"/>
    <property type="match status" value="1"/>
</dbReference>
<dbReference type="HOGENOM" id="CLU_038262_0_0_14"/>
<keyword evidence="3" id="KW-1185">Reference proteome</keyword>
<dbReference type="RefSeq" id="WP_016341204.1">
    <property type="nucleotide sequence ID" value="NC_021284.1"/>
</dbReference>
<accession>R4UKA3</accession>
<dbReference type="KEGG" id="ssyr:SSYRP_v1c09780"/>
<evidence type="ECO:0000256" key="1">
    <source>
        <dbReference type="ARBA" id="ARBA00022801"/>
    </source>
</evidence>
<reference evidence="2 3" key="1">
    <citation type="journal article" date="2013" name="Genome Biol. Evol.">
        <title>Complete genomes of two dipteran-associated spiroplasmas provided insights into the origin, dynamics, and impacts of viral invasion in spiroplasma.</title>
        <authorList>
            <person name="Ku C."/>
            <person name="Lo W.S."/>
            <person name="Chen L.L."/>
            <person name="Kuo C.H."/>
        </authorList>
    </citation>
    <scope>NUCLEOTIDE SEQUENCE [LARGE SCALE GENOMIC DNA]</scope>
    <source>
        <strain evidence="2">EA-1</strain>
    </source>
</reference>
<dbReference type="PANTHER" id="PTHR45648:SF22">
    <property type="entry name" value="GDSL LIPASE_ACYLHYDROLASE FAMILY PROTEIN (AFU_ORTHOLOGUE AFUA_4G14700)"/>
    <property type="match status" value="1"/>
</dbReference>
<evidence type="ECO:0000313" key="3">
    <source>
        <dbReference type="Proteomes" id="UP000013963"/>
    </source>
</evidence>
<dbReference type="eggNOG" id="COG3240">
    <property type="taxonomic scope" value="Bacteria"/>
</dbReference>